<evidence type="ECO:0000313" key="1">
    <source>
        <dbReference type="EMBL" id="OCB74421.1"/>
    </source>
</evidence>
<name>A0A1B9DXJ8_9FLAO</name>
<reference evidence="1 2" key="1">
    <citation type="submission" date="2016-03" db="EMBL/GenBank/DDBJ databases">
        <authorList>
            <person name="Ploux O."/>
        </authorList>
    </citation>
    <scope>NUCLEOTIDE SEQUENCE [LARGE SCALE GENOMIC DNA]</scope>
    <source>
        <strain evidence="1 2">LPB0076</strain>
    </source>
</reference>
<gene>
    <name evidence="1" type="ORF">LPBF_10520</name>
</gene>
<dbReference type="AlphaFoldDB" id="A0A1B9DXJ8"/>
<organism evidence="1 2">
    <name type="scientific">Flavobacterium crassostreae</name>
    <dbReference type="NCBI Taxonomy" id="1763534"/>
    <lineage>
        <taxon>Bacteria</taxon>
        <taxon>Pseudomonadati</taxon>
        <taxon>Bacteroidota</taxon>
        <taxon>Flavobacteriia</taxon>
        <taxon>Flavobacteriales</taxon>
        <taxon>Flavobacteriaceae</taxon>
        <taxon>Flavobacterium</taxon>
    </lineage>
</organism>
<proteinExistence type="predicted"/>
<sequence>MPHRADTSMQKAPQSPIFWACPYAKNSGSGCLFPLLWFCLNGQNHKELHCHPSRKKPHKNIATKYKTATYKKTNTLKHSKIKALINLKFIFLVNALQPKQTK</sequence>
<protein>
    <submittedName>
        <fullName evidence="1">Uncharacterized protein</fullName>
    </submittedName>
</protein>
<keyword evidence="2" id="KW-1185">Reference proteome</keyword>
<dbReference type="Proteomes" id="UP000093510">
    <property type="component" value="Unassembled WGS sequence"/>
</dbReference>
<comment type="caution">
    <text evidence="1">The sequence shown here is derived from an EMBL/GenBank/DDBJ whole genome shotgun (WGS) entry which is preliminary data.</text>
</comment>
<evidence type="ECO:0000313" key="2">
    <source>
        <dbReference type="Proteomes" id="UP000093510"/>
    </source>
</evidence>
<accession>A0A1B9DXJ8</accession>
<dbReference type="EMBL" id="LVEP01000038">
    <property type="protein sequence ID" value="OCB74421.1"/>
    <property type="molecule type" value="Genomic_DNA"/>
</dbReference>
<dbReference type="STRING" id="1763534.GCA_001831475_00195"/>